<dbReference type="InterPro" id="IPR044731">
    <property type="entry name" value="BDH-like"/>
</dbReference>
<dbReference type="PANTHER" id="PTHR43633:SF1">
    <property type="entry name" value="ALCOHOL DEHYDROGENASE YQHD"/>
    <property type="match status" value="1"/>
</dbReference>
<protein>
    <submittedName>
        <fullName evidence="4">Uncharacterized protein</fullName>
    </submittedName>
</protein>
<dbReference type="Gene3D" id="1.20.1090.10">
    <property type="entry name" value="Dehydroquinate synthase-like - alpha domain"/>
    <property type="match status" value="1"/>
</dbReference>
<sequence length="401" mass="42905">MNDFVFQSPTRFVFGRGYADRIGGEVAALGAKRALLVYGGGSVVRTGLLARVTASLDAAGVGYVELGGVRPNPEVGIVRKGIELARHEHVDLVLAVGGGSVIDTSKAIAFGTSYQGDVWDFFMRKATIGACLPIACVLTIPAAGSEASGSCVISNDELDLKKGVNGDVFRPRVAVLDPEVTFTLPQYQTAAGAVDIICHICERFFSGAGAVPVTDNIACGIIRAVIDAATTVTATPDDYDARATIMWSGTLAHNDLCGCGRASAPTKRAGGWESHGLEHEISAHRPEVTHGAGLAVILPAWMRYVWRADRERFLAFAKGVFDVEPVDQTDEATQDAITYAIDELQRFFVSLGMPRTLADLDLAPAEVDGWLQTLRQNKGERFGELRPLTMEDARAIYLSAF</sequence>
<evidence type="ECO:0000313" key="5">
    <source>
        <dbReference type="Proteomes" id="UP000198528"/>
    </source>
</evidence>
<dbReference type="GO" id="GO:0005829">
    <property type="term" value="C:cytosol"/>
    <property type="evidence" value="ECO:0007669"/>
    <property type="project" value="TreeGrafter"/>
</dbReference>
<accession>A0A1G6MZG8</accession>
<evidence type="ECO:0000259" key="2">
    <source>
        <dbReference type="Pfam" id="PF00465"/>
    </source>
</evidence>
<reference evidence="5" key="1">
    <citation type="submission" date="2016-10" db="EMBL/GenBank/DDBJ databases">
        <authorList>
            <person name="Varghese N."/>
            <person name="Submissions S."/>
        </authorList>
    </citation>
    <scope>NUCLEOTIDE SEQUENCE [LARGE SCALE GENOMIC DNA]</scope>
    <source>
        <strain evidence="5">DSM 22619</strain>
    </source>
</reference>
<evidence type="ECO:0000259" key="3">
    <source>
        <dbReference type="Pfam" id="PF25137"/>
    </source>
</evidence>
<name>A0A1G6MZG8_9ACTN</name>
<feature type="domain" description="Alcohol dehydrogenase iron-type/glycerol dehydrogenase GldA" evidence="2">
    <location>
        <begin position="9"/>
        <end position="178"/>
    </location>
</feature>
<keyword evidence="5" id="KW-1185">Reference proteome</keyword>
<dbReference type="InterPro" id="IPR018211">
    <property type="entry name" value="ADH_Fe_CS"/>
</dbReference>
<dbReference type="GO" id="GO:1990002">
    <property type="term" value="F:methylglyoxal reductase (NADPH) (acetol producing) activity"/>
    <property type="evidence" value="ECO:0007669"/>
    <property type="project" value="TreeGrafter"/>
</dbReference>
<dbReference type="Pfam" id="PF25137">
    <property type="entry name" value="ADH_Fe_C"/>
    <property type="match status" value="1"/>
</dbReference>
<evidence type="ECO:0000313" key="4">
    <source>
        <dbReference type="EMBL" id="SDC60960.1"/>
    </source>
</evidence>
<dbReference type="FunFam" id="3.40.50.1970:FF:000003">
    <property type="entry name" value="Alcohol dehydrogenase, iron-containing"/>
    <property type="match status" value="1"/>
</dbReference>
<dbReference type="SUPFAM" id="SSF56796">
    <property type="entry name" value="Dehydroquinate synthase-like"/>
    <property type="match status" value="1"/>
</dbReference>
<dbReference type="EMBL" id="FMZL01000027">
    <property type="protein sequence ID" value="SDC60960.1"/>
    <property type="molecule type" value="Genomic_DNA"/>
</dbReference>
<organism evidence="4 5">
    <name type="scientific">Parafannyhessea umbonata</name>
    <dbReference type="NCBI Taxonomy" id="604330"/>
    <lineage>
        <taxon>Bacteria</taxon>
        <taxon>Bacillati</taxon>
        <taxon>Actinomycetota</taxon>
        <taxon>Coriobacteriia</taxon>
        <taxon>Coriobacteriales</taxon>
        <taxon>Atopobiaceae</taxon>
        <taxon>Parafannyhessea</taxon>
    </lineage>
</organism>
<dbReference type="Proteomes" id="UP000198528">
    <property type="component" value="Unassembled WGS sequence"/>
</dbReference>
<dbReference type="PANTHER" id="PTHR43633">
    <property type="entry name" value="ALCOHOL DEHYDROGENASE YQHD"/>
    <property type="match status" value="1"/>
</dbReference>
<proteinExistence type="predicted"/>
<dbReference type="GO" id="GO:0046872">
    <property type="term" value="F:metal ion binding"/>
    <property type="evidence" value="ECO:0007669"/>
    <property type="project" value="InterPro"/>
</dbReference>
<dbReference type="RefSeq" id="WP_090847602.1">
    <property type="nucleotide sequence ID" value="NZ_FMZL01000027.1"/>
</dbReference>
<dbReference type="AlphaFoldDB" id="A0A1G6MZG8"/>
<dbReference type="InterPro" id="IPR001670">
    <property type="entry name" value="ADH_Fe/GldA"/>
</dbReference>
<dbReference type="GO" id="GO:0008106">
    <property type="term" value="F:alcohol dehydrogenase (NADP+) activity"/>
    <property type="evidence" value="ECO:0007669"/>
    <property type="project" value="TreeGrafter"/>
</dbReference>
<gene>
    <name evidence="4" type="ORF">SAMN04487824_1278</name>
</gene>
<dbReference type="PROSITE" id="PS00913">
    <property type="entry name" value="ADH_IRON_1"/>
    <property type="match status" value="1"/>
</dbReference>
<dbReference type="CDD" id="cd08187">
    <property type="entry name" value="BDH"/>
    <property type="match status" value="1"/>
</dbReference>
<feature type="domain" description="Fe-containing alcohol dehydrogenase-like C-terminal" evidence="3">
    <location>
        <begin position="189"/>
        <end position="400"/>
    </location>
</feature>
<dbReference type="InterPro" id="IPR056798">
    <property type="entry name" value="ADH_Fe_C"/>
</dbReference>
<dbReference type="Pfam" id="PF00465">
    <property type="entry name" value="Fe-ADH"/>
    <property type="match status" value="1"/>
</dbReference>
<dbReference type="Gene3D" id="3.40.50.1970">
    <property type="match status" value="1"/>
</dbReference>
<dbReference type="GO" id="GO:1990362">
    <property type="term" value="F:butanol dehydrogenase (NAD+) activity"/>
    <property type="evidence" value="ECO:0007669"/>
    <property type="project" value="InterPro"/>
</dbReference>
<keyword evidence="1" id="KW-0560">Oxidoreductase</keyword>
<evidence type="ECO:0000256" key="1">
    <source>
        <dbReference type="ARBA" id="ARBA00023002"/>
    </source>
</evidence>